<reference evidence="2" key="1">
    <citation type="submission" date="2020-08" db="EMBL/GenBank/DDBJ databases">
        <title>Ramlibacter sp. USB13 16S ribosomal RNA gene genome sequencing and assembly.</title>
        <authorList>
            <person name="Kang M."/>
        </authorList>
    </citation>
    <scope>NUCLEOTIDE SEQUENCE</scope>
    <source>
        <strain evidence="2">USB13</strain>
    </source>
</reference>
<organism evidence="2 3">
    <name type="scientific">Ramlibacter cellulosilyticus</name>
    <dbReference type="NCBI Taxonomy" id="2764187"/>
    <lineage>
        <taxon>Bacteria</taxon>
        <taxon>Pseudomonadati</taxon>
        <taxon>Pseudomonadota</taxon>
        <taxon>Betaproteobacteria</taxon>
        <taxon>Burkholderiales</taxon>
        <taxon>Comamonadaceae</taxon>
        <taxon>Ramlibacter</taxon>
    </lineage>
</organism>
<evidence type="ECO:0008006" key="4">
    <source>
        <dbReference type="Google" id="ProtNLM"/>
    </source>
</evidence>
<comment type="caution">
    <text evidence="2">The sequence shown here is derived from an EMBL/GenBank/DDBJ whole genome shotgun (WGS) entry which is preliminary data.</text>
</comment>
<dbReference type="AlphaFoldDB" id="A0A923MPB7"/>
<sequence>MNASRLGRALRAGLAVAALAVAACGTPVAEAPDCHANRSWFPKRAAEGVWDDCVRQFGAAWCQKCLWQ</sequence>
<gene>
    <name evidence="2" type="ORF">H8N03_07215</name>
</gene>
<dbReference type="Proteomes" id="UP000608513">
    <property type="component" value="Unassembled WGS sequence"/>
</dbReference>
<accession>A0A923MPB7</accession>
<dbReference type="EMBL" id="JACORT010000002">
    <property type="protein sequence ID" value="MBC5782730.1"/>
    <property type="molecule type" value="Genomic_DNA"/>
</dbReference>
<evidence type="ECO:0000313" key="2">
    <source>
        <dbReference type="EMBL" id="MBC5782730.1"/>
    </source>
</evidence>
<feature type="signal peptide" evidence="1">
    <location>
        <begin position="1"/>
        <end position="31"/>
    </location>
</feature>
<name>A0A923MPB7_9BURK</name>
<dbReference type="RefSeq" id="WP_187075480.1">
    <property type="nucleotide sequence ID" value="NZ_JACORT010000002.1"/>
</dbReference>
<protein>
    <recommendedName>
        <fullName evidence="4">Lipoprotein</fullName>
    </recommendedName>
</protein>
<keyword evidence="3" id="KW-1185">Reference proteome</keyword>
<keyword evidence="1" id="KW-0732">Signal</keyword>
<evidence type="ECO:0000313" key="3">
    <source>
        <dbReference type="Proteomes" id="UP000608513"/>
    </source>
</evidence>
<evidence type="ECO:0000256" key="1">
    <source>
        <dbReference type="SAM" id="SignalP"/>
    </source>
</evidence>
<dbReference type="PROSITE" id="PS51257">
    <property type="entry name" value="PROKAR_LIPOPROTEIN"/>
    <property type="match status" value="1"/>
</dbReference>
<proteinExistence type="predicted"/>
<feature type="chain" id="PRO_5037839254" description="Lipoprotein" evidence="1">
    <location>
        <begin position="32"/>
        <end position="68"/>
    </location>
</feature>